<dbReference type="InterPro" id="IPR013766">
    <property type="entry name" value="Thioredoxin_domain"/>
</dbReference>
<keyword evidence="1" id="KW-0812">Transmembrane</keyword>
<evidence type="ECO:0000313" key="4">
    <source>
        <dbReference type="Proteomes" id="UP001597260"/>
    </source>
</evidence>
<reference evidence="4" key="1">
    <citation type="journal article" date="2019" name="Int. J. Syst. Evol. Microbiol.">
        <title>The Global Catalogue of Microorganisms (GCM) 10K type strain sequencing project: providing services to taxonomists for standard genome sequencing and annotation.</title>
        <authorList>
            <consortium name="The Broad Institute Genomics Platform"/>
            <consortium name="The Broad Institute Genome Sequencing Center for Infectious Disease"/>
            <person name="Wu L."/>
            <person name="Ma J."/>
        </authorList>
    </citation>
    <scope>NUCLEOTIDE SEQUENCE [LARGE SCALE GENOMIC DNA]</scope>
    <source>
        <strain evidence="4">JCM 31037</strain>
    </source>
</reference>
<organism evidence="3 4">
    <name type="scientific">Micromonospora sonneratiae</name>
    <dbReference type="NCBI Taxonomy" id="1184706"/>
    <lineage>
        <taxon>Bacteria</taxon>
        <taxon>Bacillati</taxon>
        <taxon>Actinomycetota</taxon>
        <taxon>Actinomycetes</taxon>
        <taxon>Micromonosporales</taxon>
        <taxon>Micromonosporaceae</taxon>
        <taxon>Micromonospora</taxon>
    </lineage>
</organism>
<protein>
    <submittedName>
        <fullName evidence="3">TlpA family protein disulfide reductase</fullName>
    </submittedName>
</protein>
<sequence length="178" mass="18580">MSYVLVAMVIVGLIGLFNLLLTFGVIRRLREHTEQLSELRHGSDIILRAGATVGEFVADTTDGTQVSLDLLTGRTVVSFFSPHCAPCKERMPEFIRYAGTVPGGRAQVLAVVVGTPEDAAESVAALTPVARVVVEPDGGAVSRAFAINGFPALCLVDEGGTVLASGSTLDDLPSTVAV</sequence>
<keyword evidence="4" id="KW-1185">Reference proteome</keyword>
<dbReference type="EMBL" id="JBHTMP010000045">
    <property type="protein sequence ID" value="MFD1324274.1"/>
    <property type="molecule type" value="Genomic_DNA"/>
</dbReference>
<dbReference type="Gene3D" id="3.40.30.10">
    <property type="entry name" value="Glutaredoxin"/>
    <property type="match status" value="1"/>
</dbReference>
<dbReference type="RefSeq" id="WP_377574636.1">
    <property type="nucleotide sequence ID" value="NZ_JBHTMP010000045.1"/>
</dbReference>
<accession>A0ABW3YJ85</accession>
<evidence type="ECO:0000313" key="3">
    <source>
        <dbReference type="EMBL" id="MFD1324274.1"/>
    </source>
</evidence>
<keyword evidence="1" id="KW-1133">Transmembrane helix</keyword>
<feature type="domain" description="Thioredoxin" evidence="2">
    <location>
        <begin position="47"/>
        <end position="178"/>
    </location>
</feature>
<evidence type="ECO:0000256" key="1">
    <source>
        <dbReference type="SAM" id="Phobius"/>
    </source>
</evidence>
<name>A0ABW3YJ85_9ACTN</name>
<dbReference type="Pfam" id="PF00578">
    <property type="entry name" value="AhpC-TSA"/>
    <property type="match status" value="1"/>
</dbReference>
<dbReference type="InterPro" id="IPR000866">
    <property type="entry name" value="AhpC/TSA"/>
</dbReference>
<dbReference type="Proteomes" id="UP001597260">
    <property type="component" value="Unassembled WGS sequence"/>
</dbReference>
<dbReference type="PROSITE" id="PS51352">
    <property type="entry name" value="THIOREDOXIN_2"/>
    <property type="match status" value="1"/>
</dbReference>
<dbReference type="SUPFAM" id="SSF52833">
    <property type="entry name" value="Thioredoxin-like"/>
    <property type="match status" value="1"/>
</dbReference>
<gene>
    <name evidence="3" type="ORF">ACFQ4H_24625</name>
</gene>
<keyword evidence="1" id="KW-0472">Membrane</keyword>
<comment type="caution">
    <text evidence="3">The sequence shown here is derived from an EMBL/GenBank/DDBJ whole genome shotgun (WGS) entry which is preliminary data.</text>
</comment>
<dbReference type="CDD" id="cd02966">
    <property type="entry name" value="TlpA_like_family"/>
    <property type="match status" value="1"/>
</dbReference>
<feature type="transmembrane region" description="Helical" evidence="1">
    <location>
        <begin position="6"/>
        <end position="26"/>
    </location>
</feature>
<proteinExistence type="predicted"/>
<dbReference type="InterPro" id="IPR036249">
    <property type="entry name" value="Thioredoxin-like_sf"/>
</dbReference>
<evidence type="ECO:0000259" key="2">
    <source>
        <dbReference type="PROSITE" id="PS51352"/>
    </source>
</evidence>